<gene>
    <name evidence="2" type="ORF">WJ0W_006719</name>
</gene>
<keyword evidence="1" id="KW-0472">Membrane</keyword>
<keyword evidence="3" id="KW-1185">Reference proteome</keyword>
<reference evidence="2" key="1">
    <citation type="submission" date="2022-06" db="EMBL/GenBank/DDBJ databases">
        <authorList>
            <person name="Dietemann V."/>
            <person name="Ory F."/>
            <person name="Dainat B."/>
            <person name="Oberhansli S."/>
        </authorList>
    </citation>
    <scope>NUCLEOTIDE SEQUENCE</scope>
    <source>
        <strain evidence="2">Ena-SAMPLE-TAB-26-04-2022-14:26:32:270-5432</strain>
    </source>
</reference>
<feature type="transmembrane region" description="Helical" evidence="1">
    <location>
        <begin position="36"/>
        <end position="55"/>
    </location>
</feature>
<protein>
    <submittedName>
        <fullName evidence="2">Uncharacterized protein</fullName>
    </submittedName>
</protein>
<comment type="caution">
    <text evidence="2">The sequence shown here is derived from an EMBL/GenBank/DDBJ whole genome shotgun (WGS) entry which is preliminary data.</text>
</comment>
<dbReference type="RefSeq" id="WP_213428004.1">
    <property type="nucleotide sequence ID" value="NZ_AP031286.1"/>
</dbReference>
<evidence type="ECO:0000256" key="1">
    <source>
        <dbReference type="SAM" id="Phobius"/>
    </source>
</evidence>
<evidence type="ECO:0000313" key="2">
    <source>
        <dbReference type="EMBL" id="CAH8249534.1"/>
    </source>
</evidence>
<feature type="transmembrane region" description="Helical" evidence="1">
    <location>
        <begin position="75"/>
        <end position="92"/>
    </location>
</feature>
<sequence length="93" mass="10563">MKNKEWALSIFIHAFLGYLWVLFIDHVWGFANSMDNMILSGLILLLGTFLFGFIVNRITPFNSYKRTHPAKVAGIISFGLVVIVLVFVCKIIT</sequence>
<keyword evidence="1" id="KW-1133">Transmembrane helix</keyword>
<evidence type="ECO:0000313" key="3">
    <source>
        <dbReference type="Proteomes" id="UP001154322"/>
    </source>
</evidence>
<organism evidence="2 3">
    <name type="scientific">Paenibacillus melissococcoides</name>
    <dbReference type="NCBI Taxonomy" id="2912268"/>
    <lineage>
        <taxon>Bacteria</taxon>
        <taxon>Bacillati</taxon>
        <taxon>Bacillota</taxon>
        <taxon>Bacilli</taxon>
        <taxon>Bacillales</taxon>
        <taxon>Paenibacillaceae</taxon>
        <taxon>Paenibacillus</taxon>
    </lineage>
</organism>
<name>A0ABN8UE99_9BACL</name>
<accession>A0ABN8UE99</accession>
<keyword evidence="1" id="KW-0812">Transmembrane</keyword>
<dbReference type="Proteomes" id="UP001154322">
    <property type="component" value="Unassembled WGS sequence"/>
</dbReference>
<dbReference type="EMBL" id="CALYLO010000017">
    <property type="protein sequence ID" value="CAH8249534.1"/>
    <property type="molecule type" value="Genomic_DNA"/>
</dbReference>
<proteinExistence type="predicted"/>
<feature type="transmembrane region" description="Helical" evidence="1">
    <location>
        <begin position="6"/>
        <end position="24"/>
    </location>
</feature>